<gene>
    <name evidence="1" type="ORF">EFY79_13415</name>
</gene>
<keyword evidence="2" id="KW-1185">Reference proteome</keyword>
<dbReference type="Proteomes" id="UP000267223">
    <property type="component" value="Unassembled WGS sequence"/>
</dbReference>
<name>A0A3M9NBS3_9BACT</name>
<organism evidence="1 2">
    <name type="scientific">Hanamia caeni</name>
    <dbReference type="NCBI Taxonomy" id="2294116"/>
    <lineage>
        <taxon>Bacteria</taxon>
        <taxon>Pseudomonadati</taxon>
        <taxon>Bacteroidota</taxon>
        <taxon>Chitinophagia</taxon>
        <taxon>Chitinophagales</taxon>
        <taxon>Chitinophagaceae</taxon>
        <taxon>Hanamia</taxon>
    </lineage>
</organism>
<sequence length="478" mass="53168">MFKNQFKFSVTGILMFFVFSFGCTKIDTTSLGQNLIPAIDNIHTFDTTFQVIGINYDSTECDTIHRTSLQALGIIQNDPLFGSTSANIYVEFKPSAYPYNFPVADANSIQIDSAVMVLDYSYSYGDTNQVQKVTVYQLADSFNVTQNYTTCRVLDYDNSVLLGEKMFIPTRLKDSVHAYNENAANQLRIPLSASFAQKFIDDSAQIFRSDKDFVNYFKGFAVIADEATGGQGLNYFDVTQSRLSFYIRYKSGTTTDTTVINFGLSGYSGLSNSIVRNYGTSEITQHLSQPENGDSLLFIQTSPGTFALLHVPSITGLSNRVINRAEIILDQVYAPNALNDIFSPPLNLYLEVKDSSISSSQYIPIPCDFSSSEINNGFQYLGGQRTFTKDSSGNTIAEYRLNISRYLQAMVTKGKQNLTFRLSAPDYITNKSTYIDWCGQGIAPFSVLRNYSADGRVVLNGTNGTSTRARLHVVYSKL</sequence>
<accession>A0A3M9NBS3</accession>
<dbReference type="PROSITE" id="PS51257">
    <property type="entry name" value="PROKAR_LIPOPROTEIN"/>
    <property type="match status" value="1"/>
</dbReference>
<reference evidence="1 2" key="1">
    <citation type="submission" date="2018-11" db="EMBL/GenBank/DDBJ databases">
        <title>Draft genome sequence of Ferruginibacter sp. BO-59.</title>
        <authorList>
            <person name="Im W.T."/>
        </authorList>
    </citation>
    <scope>NUCLEOTIDE SEQUENCE [LARGE SCALE GENOMIC DNA]</scope>
    <source>
        <strain evidence="1 2">BO-59</strain>
    </source>
</reference>
<comment type="caution">
    <text evidence="1">The sequence shown here is derived from an EMBL/GenBank/DDBJ whole genome shotgun (WGS) entry which is preliminary data.</text>
</comment>
<protein>
    <submittedName>
        <fullName evidence="1">DUF4270 family protein</fullName>
    </submittedName>
</protein>
<dbReference type="Pfam" id="PF14092">
    <property type="entry name" value="DUF4270"/>
    <property type="match status" value="1"/>
</dbReference>
<evidence type="ECO:0000313" key="1">
    <source>
        <dbReference type="EMBL" id="RNI35249.1"/>
    </source>
</evidence>
<evidence type="ECO:0000313" key="2">
    <source>
        <dbReference type="Proteomes" id="UP000267223"/>
    </source>
</evidence>
<dbReference type="AlphaFoldDB" id="A0A3M9NBS3"/>
<dbReference type="InterPro" id="IPR025366">
    <property type="entry name" value="DUF4270"/>
</dbReference>
<dbReference type="EMBL" id="RJJR01000011">
    <property type="protein sequence ID" value="RNI35249.1"/>
    <property type="molecule type" value="Genomic_DNA"/>
</dbReference>
<proteinExistence type="predicted"/>